<dbReference type="InterPro" id="IPR037120">
    <property type="entry name" value="Haem_peroxidase_sf_animal"/>
</dbReference>
<dbReference type="GO" id="GO:0006979">
    <property type="term" value="P:response to oxidative stress"/>
    <property type="evidence" value="ECO:0007669"/>
    <property type="project" value="InterPro"/>
</dbReference>
<proteinExistence type="predicted"/>
<comment type="subcellular location">
    <subcellularLocation>
        <location evidence="1">Secreted</location>
    </subcellularLocation>
</comment>
<dbReference type="InterPro" id="IPR010255">
    <property type="entry name" value="Haem_peroxidase_sf"/>
</dbReference>
<evidence type="ECO:0000256" key="2">
    <source>
        <dbReference type="ARBA" id="ARBA00022525"/>
    </source>
</evidence>
<keyword evidence="3" id="KW-0575">Peroxidase</keyword>
<dbReference type="PROSITE" id="PS50292">
    <property type="entry name" value="PEROXIDASE_3"/>
    <property type="match status" value="1"/>
</dbReference>
<keyword evidence="5" id="KW-1185">Reference proteome</keyword>
<keyword evidence="3" id="KW-0560">Oxidoreductase</keyword>
<evidence type="ECO:0000256" key="4">
    <source>
        <dbReference type="ARBA" id="ARBA00023180"/>
    </source>
</evidence>
<name>A0A1I7WNU8_HETBA</name>
<evidence type="ECO:0000256" key="3">
    <source>
        <dbReference type="ARBA" id="ARBA00022559"/>
    </source>
</evidence>
<evidence type="ECO:0000256" key="1">
    <source>
        <dbReference type="ARBA" id="ARBA00004613"/>
    </source>
</evidence>
<dbReference type="GO" id="GO:0005576">
    <property type="term" value="C:extracellular region"/>
    <property type="evidence" value="ECO:0007669"/>
    <property type="project" value="UniProtKB-SubCell"/>
</dbReference>
<organism evidence="5 6">
    <name type="scientific">Heterorhabditis bacteriophora</name>
    <name type="common">Entomopathogenic nematode worm</name>
    <dbReference type="NCBI Taxonomy" id="37862"/>
    <lineage>
        <taxon>Eukaryota</taxon>
        <taxon>Metazoa</taxon>
        <taxon>Ecdysozoa</taxon>
        <taxon>Nematoda</taxon>
        <taxon>Chromadorea</taxon>
        <taxon>Rhabditida</taxon>
        <taxon>Rhabditina</taxon>
        <taxon>Rhabditomorpha</taxon>
        <taxon>Strongyloidea</taxon>
        <taxon>Heterorhabditidae</taxon>
        <taxon>Heterorhabditis</taxon>
    </lineage>
</organism>
<reference evidence="6" key="1">
    <citation type="submission" date="2016-11" db="UniProtKB">
        <authorList>
            <consortium name="WormBaseParasite"/>
        </authorList>
    </citation>
    <scope>IDENTIFICATION</scope>
</reference>
<dbReference type="Proteomes" id="UP000095283">
    <property type="component" value="Unplaced"/>
</dbReference>
<dbReference type="Gene3D" id="1.10.640.10">
    <property type="entry name" value="Haem peroxidase domain superfamily, animal type"/>
    <property type="match status" value="1"/>
</dbReference>
<sequence length="205" mass="23848">MKFKLEIFKHIKPGFKKNYINLVTENKKIKNRVCYYFEVECTILVKKCILTFIVDSLRPSRRIDLAAIIIQMGRDHGIPGYLDWRRFCGLENLQSFSAISGQFKSSVNISDFVKIYEAPEDIDLFVGGLAELPVKGALLGPTFACLFAKQMERVSYTYCLKITLFNKVLLGFYFYHVLKFYRHYLIILNDLGDTNCFLIHCYGYI</sequence>
<keyword evidence="4" id="KW-0325">Glycoprotein</keyword>
<keyword evidence="2" id="KW-0964">Secreted</keyword>
<evidence type="ECO:0000313" key="5">
    <source>
        <dbReference type="Proteomes" id="UP000095283"/>
    </source>
</evidence>
<accession>A0A1I7WNU8</accession>
<dbReference type="AlphaFoldDB" id="A0A1I7WNU8"/>
<protein>
    <submittedName>
        <fullName evidence="6">Uncharacterized protein</fullName>
    </submittedName>
</protein>
<dbReference type="GO" id="GO:0004601">
    <property type="term" value="F:peroxidase activity"/>
    <property type="evidence" value="ECO:0007669"/>
    <property type="project" value="UniProtKB-KW"/>
</dbReference>
<dbReference type="WBParaSite" id="Hba_06762">
    <property type="protein sequence ID" value="Hba_06762"/>
    <property type="gene ID" value="Hba_06762"/>
</dbReference>
<dbReference type="PANTHER" id="PTHR11475">
    <property type="entry name" value="OXIDASE/PEROXIDASE"/>
    <property type="match status" value="1"/>
</dbReference>
<dbReference type="SUPFAM" id="SSF48113">
    <property type="entry name" value="Heme-dependent peroxidases"/>
    <property type="match status" value="1"/>
</dbReference>
<dbReference type="Pfam" id="PF03098">
    <property type="entry name" value="An_peroxidase"/>
    <property type="match status" value="1"/>
</dbReference>
<dbReference type="InterPro" id="IPR019791">
    <property type="entry name" value="Haem_peroxidase_animal"/>
</dbReference>
<evidence type="ECO:0000313" key="6">
    <source>
        <dbReference type="WBParaSite" id="Hba_06762"/>
    </source>
</evidence>
<dbReference type="PANTHER" id="PTHR11475:SF4">
    <property type="entry name" value="CHORION PEROXIDASE"/>
    <property type="match status" value="1"/>
</dbReference>
<dbReference type="GO" id="GO:0020037">
    <property type="term" value="F:heme binding"/>
    <property type="evidence" value="ECO:0007669"/>
    <property type="project" value="InterPro"/>
</dbReference>